<evidence type="ECO:0000259" key="8">
    <source>
        <dbReference type="PROSITE" id="PS51372"/>
    </source>
</evidence>
<dbReference type="SUPFAM" id="SSF63520">
    <property type="entry name" value="PTS-regulatory domain, PRD"/>
    <property type="match status" value="1"/>
</dbReference>
<keyword evidence="1" id="KW-0808">Transferase</keyword>
<dbReference type="InterPro" id="IPR036095">
    <property type="entry name" value="PTS_EIIB-like_sf"/>
</dbReference>
<dbReference type="PROSITE" id="PS51099">
    <property type="entry name" value="PTS_EIIB_TYPE_2"/>
    <property type="match status" value="1"/>
</dbReference>
<dbReference type="Pfam" id="PF00359">
    <property type="entry name" value="PTS_EIIA_2"/>
    <property type="match status" value="1"/>
</dbReference>
<dbReference type="PANTHER" id="PTHR30185">
    <property type="entry name" value="CRYPTIC BETA-GLUCOSIDE BGL OPERON ANTITERMINATOR"/>
    <property type="match status" value="1"/>
</dbReference>
<evidence type="ECO:0000313" key="10">
    <source>
        <dbReference type="Proteomes" id="UP001315967"/>
    </source>
</evidence>
<dbReference type="PANTHER" id="PTHR30185:SF18">
    <property type="entry name" value="TRANSCRIPTIONAL REGULATOR MTLR"/>
    <property type="match status" value="1"/>
</dbReference>
<dbReference type="RefSeq" id="WP_313794494.1">
    <property type="nucleotide sequence ID" value="NZ_CP102453.1"/>
</dbReference>
<dbReference type="SUPFAM" id="SSF55804">
    <property type="entry name" value="Phoshotransferase/anion transport protein"/>
    <property type="match status" value="1"/>
</dbReference>
<dbReference type="PROSITE" id="PS51094">
    <property type="entry name" value="PTS_EIIA_TYPE_2"/>
    <property type="match status" value="1"/>
</dbReference>
<protein>
    <submittedName>
        <fullName evidence="9">PRD domain-containing protein</fullName>
    </submittedName>
</protein>
<dbReference type="InterPro" id="IPR036634">
    <property type="entry name" value="PRD_sf"/>
</dbReference>
<dbReference type="InterPro" id="IPR011608">
    <property type="entry name" value="PRD"/>
</dbReference>
<proteinExistence type="predicted"/>
<accession>A0ABY5P8D1</accession>
<dbReference type="Pfam" id="PF00874">
    <property type="entry name" value="PRD"/>
    <property type="match status" value="1"/>
</dbReference>
<evidence type="ECO:0000256" key="1">
    <source>
        <dbReference type="ARBA" id="ARBA00022679"/>
    </source>
</evidence>
<dbReference type="InterPro" id="IPR036388">
    <property type="entry name" value="WH-like_DNA-bd_sf"/>
</dbReference>
<dbReference type="PROSITE" id="PS51372">
    <property type="entry name" value="PRD_2"/>
    <property type="match status" value="1"/>
</dbReference>
<evidence type="ECO:0000256" key="4">
    <source>
        <dbReference type="ARBA" id="ARBA00023125"/>
    </source>
</evidence>
<keyword evidence="5" id="KW-0804">Transcription</keyword>
<sequence>MVINVLYFSNRELKILRLLVIKQDGISLNELVHTLGVSKRTVYRELSNLEDTLRHSNVQLEKKDKLYRLSGSPQALAELNRYLKSPITIEWDDPLKRQVAIMATIALKTDNQFTQTDLSHVFDVSLATIQQDIIQLNQKNSKYKLSIQRSEESKLSLTGNEVYLRLYLSQLITNEINEFDFYRVVEGAEETGVETESQYLLTIIDATILKMVYDSIKKEQPEMLHTIADDILKNFVILITISLMRLNEGKTVDTTQSIDYNQLLPYIQHVLSFVKTFDETYKTKINTTEVSFWAMQLRGINVQQSHSIFQSSYDMELAYKIRYLVKLVSNEFQFNFNRDQELYNDLINHIGAALKRLDINLPEIENEVITQLRQQYPKLYLIVEEKLIEVFSPAIFSEQEIGYVVTHFASSFEKFGYDSNLNVLVICSSGIGTSKILKSRLERSIKEINHIDVVRAVDLSNIDINDYKMVFSTITLPGFESDYTLINPILDDAEIETIKQLLKAYSSKAETHLPQIAATQKEKTSFRTIKQFVDLADDIIANFTIVFLDDQFQSLQEYVAEIFKPNEKLINKINKRLDMAPLAIPNTGILLLHTTDNSFSKPFLAIHHLKYPIETMGMDQKPTDVHRLIVMFGPEAMDELTTHYLGTISSSIIENEDYTQIYLNGTEADIKQLLEALSVDVLQSILT</sequence>
<dbReference type="InterPro" id="IPR016152">
    <property type="entry name" value="PTrfase/Anion_transptr"/>
</dbReference>
<keyword evidence="10" id="KW-1185">Reference proteome</keyword>
<dbReference type="Gene3D" id="3.40.50.2300">
    <property type="match status" value="1"/>
</dbReference>
<dbReference type="CDD" id="cd00090">
    <property type="entry name" value="HTH_ARSR"/>
    <property type="match status" value="1"/>
</dbReference>
<feature type="domain" description="PRD" evidence="8">
    <location>
        <begin position="312"/>
        <end position="418"/>
    </location>
</feature>
<dbReference type="SUPFAM" id="SSF46785">
    <property type="entry name" value="Winged helix' DNA-binding domain"/>
    <property type="match status" value="1"/>
</dbReference>
<dbReference type="InterPro" id="IPR002178">
    <property type="entry name" value="PTS_EIIA_type-2_dom"/>
</dbReference>
<evidence type="ECO:0000256" key="3">
    <source>
        <dbReference type="ARBA" id="ARBA00023015"/>
    </source>
</evidence>
<feature type="domain" description="PTS EIIB type-2" evidence="7">
    <location>
        <begin position="421"/>
        <end position="510"/>
    </location>
</feature>
<keyword evidence="3" id="KW-0805">Transcription regulation</keyword>
<keyword evidence="4" id="KW-0238">DNA-binding</keyword>
<evidence type="ECO:0000259" key="6">
    <source>
        <dbReference type="PROSITE" id="PS51094"/>
    </source>
</evidence>
<evidence type="ECO:0000259" key="7">
    <source>
        <dbReference type="PROSITE" id="PS51099"/>
    </source>
</evidence>
<feature type="domain" description="PTS EIIA type-2" evidence="6">
    <location>
        <begin position="532"/>
        <end position="677"/>
    </location>
</feature>
<evidence type="ECO:0000256" key="5">
    <source>
        <dbReference type="ARBA" id="ARBA00023163"/>
    </source>
</evidence>
<dbReference type="Gene3D" id="1.10.10.10">
    <property type="entry name" value="Winged helix-like DNA-binding domain superfamily/Winged helix DNA-binding domain"/>
    <property type="match status" value="1"/>
</dbReference>
<dbReference type="InterPro" id="IPR050661">
    <property type="entry name" value="BglG_antiterminators"/>
</dbReference>
<dbReference type="InterPro" id="IPR013011">
    <property type="entry name" value="PTS_EIIB_2"/>
</dbReference>
<name>A0ABY5P8D1_9LACT</name>
<evidence type="ECO:0000313" key="9">
    <source>
        <dbReference type="EMBL" id="UUX35002.1"/>
    </source>
</evidence>
<dbReference type="Gene3D" id="3.40.930.10">
    <property type="entry name" value="Mannitol-specific EII, Chain A"/>
    <property type="match status" value="1"/>
</dbReference>
<organism evidence="9 10">
    <name type="scientific">Fundicoccus culcitae</name>
    <dbReference type="NCBI Taxonomy" id="2969821"/>
    <lineage>
        <taxon>Bacteria</taxon>
        <taxon>Bacillati</taxon>
        <taxon>Bacillota</taxon>
        <taxon>Bacilli</taxon>
        <taxon>Lactobacillales</taxon>
        <taxon>Aerococcaceae</taxon>
        <taxon>Fundicoccus</taxon>
    </lineage>
</organism>
<dbReference type="EMBL" id="CP102453">
    <property type="protein sequence ID" value="UUX35002.1"/>
    <property type="molecule type" value="Genomic_DNA"/>
</dbReference>
<dbReference type="Pfam" id="PF08279">
    <property type="entry name" value="HTH_11"/>
    <property type="match status" value="1"/>
</dbReference>
<dbReference type="InterPro" id="IPR011991">
    <property type="entry name" value="ArsR-like_HTH"/>
</dbReference>
<reference evidence="9 10" key="1">
    <citation type="submission" date="2022-08" db="EMBL/GenBank/DDBJ databases">
        <title>Aerococcaceae sp. nov isolated from spoiled eye mask.</title>
        <authorList>
            <person name="Zhou G."/>
            <person name="Xie X.-B."/>
            <person name="Shi Q.-S."/>
            <person name="Wang Y.-S."/>
            <person name="Wen X."/>
            <person name="Peng H."/>
            <person name="Yang X.-J."/>
            <person name="Tao H.-B."/>
            <person name="Huang X.-M."/>
        </authorList>
    </citation>
    <scope>NUCLEOTIDE SEQUENCE [LARGE SCALE GENOMIC DNA]</scope>
    <source>
        <strain evidence="10">DM20194951</strain>
    </source>
</reference>
<gene>
    <name evidence="9" type="ORF">NRE15_04980</name>
</gene>
<dbReference type="Proteomes" id="UP001315967">
    <property type="component" value="Chromosome"/>
</dbReference>
<keyword evidence="2" id="KW-0677">Repeat</keyword>
<dbReference type="InterPro" id="IPR036390">
    <property type="entry name" value="WH_DNA-bd_sf"/>
</dbReference>
<dbReference type="InterPro" id="IPR013196">
    <property type="entry name" value="HTH_11"/>
</dbReference>
<dbReference type="CDD" id="cd05568">
    <property type="entry name" value="PTS_IIB_bgl_like"/>
    <property type="match status" value="1"/>
</dbReference>
<dbReference type="Gene3D" id="1.10.1790.10">
    <property type="entry name" value="PRD domain"/>
    <property type="match status" value="1"/>
</dbReference>
<dbReference type="SUPFAM" id="SSF52794">
    <property type="entry name" value="PTS system IIB component-like"/>
    <property type="match status" value="1"/>
</dbReference>
<evidence type="ECO:0000256" key="2">
    <source>
        <dbReference type="ARBA" id="ARBA00022737"/>
    </source>
</evidence>